<dbReference type="Proteomes" id="UP000235371">
    <property type="component" value="Unassembled WGS sequence"/>
</dbReference>
<dbReference type="Pfam" id="PF00450">
    <property type="entry name" value="Peptidase_S10"/>
    <property type="match status" value="1"/>
</dbReference>
<evidence type="ECO:0000256" key="3">
    <source>
        <dbReference type="ARBA" id="ARBA00022670"/>
    </source>
</evidence>
<evidence type="ECO:0000256" key="2">
    <source>
        <dbReference type="ARBA" id="ARBA00022645"/>
    </source>
</evidence>
<dbReference type="InterPro" id="IPR018202">
    <property type="entry name" value="Ser_caboxypep_ser_AS"/>
</dbReference>
<dbReference type="PROSITE" id="PS00131">
    <property type="entry name" value="CARBOXYPEPT_SER_SER"/>
    <property type="match status" value="1"/>
</dbReference>
<keyword evidence="8" id="KW-1185">Reference proteome</keyword>
<dbReference type="GeneID" id="36584932"/>
<dbReference type="SUPFAM" id="SSF53474">
    <property type="entry name" value="alpha/beta-Hydrolases"/>
    <property type="match status" value="1"/>
</dbReference>
<evidence type="ECO:0000256" key="4">
    <source>
        <dbReference type="ARBA" id="ARBA00022801"/>
    </source>
</evidence>
<dbReference type="Gene3D" id="1.10.287.410">
    <property type="match status" value="1"/>
</dbReference>
<dbReference type="EC" id="3.4.16.-" evidence="6"/>
<organism evidence="7 8">
    <name type="scientific">Hyaloscypha bicolor E</name>
    <dbReference type="NCBI Taxonomy" id="1095630"/>
    <lineage>
        <taxon>Eukaryota</taxon>
        <taxon>Fungi</taxon>
        <taxon>Dikarya</taxon>
        <taxon>Ascomycota</taxon>
        <taxon>Pezizomycotina</taxon>
        <taxon>Leotiomycetes</taxon>
        <taxon>Helotiales</taxon>
        <taxon>Hyaloscyphaceae</taxon>
        <taxon>Hyaloscypha</taxon>
        <taxon>Hyaloscypha bicolor</taxon>
    </lineage>
</organism>
<name>A0A2J6TDP0_9HELO</name>
<feature type="chain" id="PRO_5014208166" description="Carboxypeptidase" evidence="6">
    <location>
        <begin position="18"/>
        <end position="482"/>
    </location>
</feature>
<evidence type="ECO:0000256" key="6">
    <source>
        <dbReference type="RuleBase" id="RU361156"/>
    </source>
</evidence>
<feature type="signal peptide" evidence="6">
    <location>
        <begin position="1"/>
        <end position="17"/>
    </location>
</feature>
<dbReference type="InParanoid" id="A0A2J6TDP0"/>
<keyword evidence="3 6" id="KW-0645">Protease</keyword>
<gene>
    <name evidence="7" type="ORF">K444DRAFT_559012</name>
</gene>
<dbReference type="Gene3D" id="3.40.50.1820">
    <property type="entry name" value="alpha/beta hydrolase"/>
    <property type="match status" value="1"/>
</dbReference>
<dbReference type="OrthoDB" id="443318at2759"/>
<dbReference type="GO" id="GO:0000324">
    <property type="term" value="C:fungal-type vacuole"/>
    <property type="evidence" value="ECO:0007669"/>
    <property type="project" value="TreeGrafter"/>
</dbReference>
<proteinExistence type="inferred from homology"/>
<dbReference type="InterPro" id="IPR033124">
    <property type="entry name" value="Ser_caboxypep_his_AS"/>
</dbReference>
<keyword evidence="5" id="KW-0325">Glycoprotein</keyword>
<protein>
    <recommendedName>
        <fullName evidence="6">Carboxypeptidase</fullName>
        <ecNumber evidence="6">3.4.16.-</ecNumber>
    </recommendedName>
</protein>
<evidence type="ECO:0000256" key="1">
    <source>
        <dbReference type="ARBA" id="ARBA00009431"/>
    </source>
</evidence>
<dbReference type="PRINTS" id="PR00724">
    <property type="entry name" value="CRBOXYPTASEC"/>
</dbReference>
<keyword evidence="4 6" id="KW-0378">Hydrolase</keyword>
<dbReference type="GO" id="GO:0004185">
    <property type="term" value="F:serine-type carboxypeptidase activity"/>
    <property type="evidence" value="ECO:0007669"/>
    <property type="project" value="UniProtKB-UniRule"/>
</dbReference>
<reference evidence="7 8" key="1">
    <citation type="submission" date="2016-04" db="EMBL/GenBank/DDBJ databases">
        <title>A degradative enzymes factory behind the ericoid mycorrhizal symbiosis.</title>
        <authorList>
            <consortium name="DOE Joint Genome Institute"/>
            <person name="Martino E."/>
            <person name="Morin E."/>
            <person name="Grelet G."/>
            <person name="Kuo A."/>
            <person name="Kohler A."/>
            <person name="Daghino S."/>
            <person name="Barry K."/>
            <person name="Choi C."/>
            <person name="Cichocki N."/>
            <person name="Clum A."/>
            <person name="Copeland A."/>
            <person name="Hainaut M."/>
            <person name="Haridas S."/>
            <person name="Labutti K."/>
            <person name="Lindquist E."/>
            <person name="Lipzen A."/>
            <person name="Khouja H.-R."/>
            <person name="Murat C."/>
            <person name="Ohm R."/>
            <person name="Olson A."/>
            <person name="Spatafora J."/>
            <person name="Veneault-Fourrey C."/>
            <person name="Henrissat B."/>
            <person name="Grigoriev I."/>
            <person name="Martin F."/>
            <person name="Perotto S."/>
        </authorList>
    </citation>
    <scope>NUCLEOTIDE SEQUENCE [LARGE SCALE GENOMIC DNA]</scope>
    <source>
        <strain evidence="7 8">E</strain>
    </source>
</reference>
<accession>A0A2J6TDP0</accession>
<dbReference type="PROSITE" id="PS00560">
    <property type="entry name" value="CARBOXYPEPT_SER_HIS"/>
    <property type="match status" value="1"/>
</dbReference>
<dbReference type="GO" id="GO:0006508">
    <property type="term" value="P:proteolysis"/>
    <property type="evidence" value="ECO:0007669"/>
    <property type="project" value="UniProtKB-KW"/>
</dbReference>
<dbReference type="PANTHER" id="PTHR11802">
    <property type="entry name" value="SERINE PROTEASE FAMILY S10 SERINE CARBOXYPEPTIDASE"/>
    <property type="match status" value="1"/>
</dbReference>
<evidence type="ECO:0000256" key="5">
    <source>
        <dbReference type="ARBA" id="ARBA00023180"/>
    </source>
</evidence>
<comment type="similarity">
    <text evidence="1 6">Belongs to the peptidase S10 family.</text>
</comment>
<dbReference type="InterPro" id="IPR029058">
    <property type="entry name" value="AB_hydrolase_fold"/>
</dbReference>
<dbReference type="AlphaFoldDB" id="A0A2J6TDP0"/>
<dbReference type="PANTHER" id="PTHR11802:SF453">
    <property type="entry name" value="S1, PUTATIVE-RELATED"/>
    <property type="match status" value="1"/>
</dbReference>
<evidence type="ECO:0000313" key="8">
    <source>
        <dbReference type="Proteomes" id="UP000235371"/>
    </source>
</evidence>
<dbReference type="RefSeq" id="XP_024738034.1">
    <property type="nucleotide sequence ID" value="XM_024876854.1"/>
</dbReference>
<evidence type="ECO:0000313" key="7">
    <source>
        <dbReference type="EMBL" id="PMD61130.1"/>
    </source>
</evidence>
<keyword evidence="6" id="KW-0732">Signal</keyword>
<dbReference type="EMBL" id="KZ613786">
    <property type="protein sequence ID" value="PMD61130.1"/>
    <property type="molecule type" value="Genomic_DNA"/>
</dbReference>
<dbReference type="InterPro" id="IPR001563">
    <property type="entry name" value="Peptidase_S10"/>
</dbReference>
<sequence>MRSQFLCVLACLTLSSALPAQELGRDAAPELRGKRSFVKRDGVDHTIFEHEATGATIDFVTNSGICETTPGVNQYSGYLSVGSNENMWFWFFEARNNPTTAPLATWFNGGPGCSSMIGLFQENGPCHFVNGASTPSLNPYSFNEYANMLYIDQPIGTGFSYGTDPVTSTVTAAPYVWNLLQAFFAQFPQYENRDFGIFTESYGGHYGPEFASYFEAQNAAIAKGTLTGQNVSLVALGINNGWYDPIIQYKAYVDFSYNNTYTPLISASQHTSYLNTYTQSCLPALKKCSTVTGSNSACETADNTCYNDIEGPLSQVADFDVYDIREPSADPYPPETYVSYLQSSAVMSAIGAKSTYAECPDAPYEKFAASGDDARSFFATLSTVVQSGITTLIWAGDADWICNWFGGLAAANAIVYSGQTAFQSKAVSSYTVSGTSAGTFKSVGNLSWLRVFGAGHEVPYYQPAAALQAFKQTMMKQAISST</sequence>
<keyword evidence="2 6" id="KW-0121">Carboxypeptidase</keyword>